<dbReference type="EMBL" id="MHMS01000016">
    <property type="protein sequence ID" value="OGZ32012.1"/>
    <property type="molecule type" value="Genomic_DNA"/>
</dbReference>
<keyword evidence="3" id="KW-0255">Endonuclease</keyword>
<evidence type="ECO:0000313" key="7">
    <source>
        <dbReference type="EMBL" id="OGZ32012.1"/>
    </source>
</evidence>
<evidence type="ECO:0000313" key="8">
    <source>
        <dbReference type="Proteomes" id="UP000176787"/>
    </source>
</evidence>
<dbReference type="Gene3D" id="3.30.230.10">
    <property type="match status" value="1"/>
</dbReference>
<comment type="caution">
    <text evidence="7">The sequence shown here is derived from an EMBL/GenBank/DDBJ whole genome shotgun (WGS) entry which is preliminary data.</text>
</comment>
<dbReference type="Proteomes" id="UP000176787">
    <property type="component" value="Unassembled WGS sequence"/>
</dbReference>
<accession>A0A1G2F2M6</accession>
<dbReference type="GO" id="GO:0042781">
    <property type="term" value="F:3'-tRNA processing endoribonuclease activity"/>
    <property type="evidence" value="ECO:0007669"/>
    <property type="project" value="TreeGrafter"/>
</dbReference>
<sequence>MLKKSRRVPAKLISGLIKSGRRFFHPTASLFFIENNLDFSRFAVIVPVKLSKKSSKRNPLRRKTYEIIRKNYSDFKPGFDCILIFRPGSLEFSSKQIQETILSLFVKTGIKL</sequence>
<evidence type="ECO:0000256" key="4">
    <source>
        <dbReference type="ARBA" id="ARBA00022801"/>
    </source>
</evidence>
<name>A0A1G2F2M6_9BACT</name>
<gene>
    <name evidence="7" type="ORF">A3H02_02820</name>
</gene>
<evidence type="ECO:0000256" key="3">
    <source>
        <dbReference type="ARBA" id="ARBA00022759"/>
    </source>
</evidence>
<dbReference type="STRING" id="1801726.A3H02_02820"/>
<proteinExistence type="predicted"/>
<dbReference type="GO" id="GO:0000049">
    <property type="term" value="F:tRNA binding"/>
    <property type="evidence" value="ECO:0007669"/>
    <property type="project" value="InterPro"/>
</dbReference>
<dbReference type="GO" id="GO:0004526">
    <property type="term" value="F:ribonuclease P activity"/>
    <property type="evidence" value="ECO:0007669"/>
    <property type="project" value="UniProtKB-UniRule"/>
</dbReference>
<organism evidence="7 8">
    <name type="scientific">Candidatus Niyogibacteria bacterium RIFCSPLOWO2_12_FULL_41_13</name>
    <dbReference type="NCBI Taxonomy" id="1801726"/>
    <lineage>
        <taxon>Bacteria</taxon>
        <taxon>Candidatus Niyogiibacteriota</taxon>
    </lineage>
</organism>
<evidence type="ECO:0000256" key="1">
    <source>
        <dbReference type="ARBA" id="ARBA00022694"/>
    </source>
</evidence>
<evidence type="ECO:0000256" key="6">
    <source>
        <dbReference type="NCBIfam" id="TIGR00188"/>
    </source>
</evidence>
<dbReference type="PANTHER" id="PTHR33992:SF1">
    <property type="entry name" value="RIBONUCLEASE P PROTEIN COMPONENT"/>
    <property type="match status" value="1"/>
</dbReference>
<keyword evidence="4" id="KW-0378">Hydrolase</keyword>
<dbReference type="AlphaFoldDB" id="A0A1G2F2M6"/>
<dbReference type="Pfam" id="PF00825">
    <property type="entry name" value="Ribonuclease_P"/>
    <property type="match status" value="1"/>
</dbReference>
<evidence type="ECO:0000256" key="5">
    <source>
        <dbReference type="ARBA" id="ARBA00022884"/>
    </source>
</evidence>
<keyword evidence="2" id="KW-0540">Nuclease</keyword>
<evidence type="ECO:0000256" key="2">
    <source>
        <dbReference type="ARBA" id="ARBA00022722"/>
    </source>
</evidence>
<dbReference type="NCBIfam" id="TIGR00188">
    <property type="entry name" value="rnpA"/>
    <property type="match status" value="1"/>
</dbReference>
<protein>
    <recommendedName>
        <fullName evidence="6">Ribonuclease P protein component</fullName>
        <ecNumber evidence="6">3.1.26.5</ecNumber>
    </recommendedName>
</protein>
<dbReference type="EC" id="3.1.26.5" evidence="6"/>
<keyword evidence="1" id="KW-0819">tRNA processing</keyword>
<dbReference type="InterPro" id="IPR000100">
    <property type="entry name" value="RNase_P"/>
</dbReference>
<dbReference type="SUPFAM" id="SSF54211">
    <property type="entry name" value="Ribosomal protein S5 domain 2-like"/>
    <property type="match status" value="1"/>
</dbReference>
<dbReference type="InterPro" id="IPR020568">
    <property type="entry name" value="Ribosomal_Su5_D2-typ_SF"/>
</dbReference>
<keyword evidence="5" id="KW-0694">RNA-binding</keyword>
<reference evidence="7 8" key="1">
    <citation type="journal article" date="2016" name="Nat. Commun.">
        <title>Thousands of microbial genomes shed light on interconnected biogeochemical processes in an aquifer system.</title>
        <authorList>
            <person name="Anantharaman K."/>
            <person name="Brown C.T."/>
            <person name="Hug L.A."/>
            <person name="Sharon I."/>
            <person name="Castelle C.J."/>
            <person name="Probst A.J."/>
            <person name="Thomas B.C."/>
            <person name="Singh A."/>
            <person name="Wilkins M.J."/>
            <person name="Karaoz U."/>
            <person name="Brodie E.L."/>
            <person name="Williams K.H."/>
            <person name="Hubbard S.S."/>
            <person name="Banfield J.F."/>
        </authorList>
    </citation>
    <scope>NUCLEOTIDE SEQUENCE [LARGE SCALE GENOMIC DNA]</scope>
</reference>
<dbReference type="PANTHER" id="PTHR33992">
    <property type="entry name" value="RIBONUCLEASE P PROTEIN COMPONENT"/>
    <property type="match status" value="1"/>
</dbReference>
<dbReference type="InterPro" id="IPR014721">
    <property type="entry name" value="Ribsml_uS5_D2-typ_fold_subgr"/>
</dbReference>
<dbReference type="GO" id="GO:0030677">
    <property type="term" value="C:ribonuclease P complex"/>
    <property type="evidence" value="ECO:0007669"/>
    <property type="project" value="TreeGrafter"/>
</dbReference>